<keyword evidence="6" id="KW-1185">Reference proteome</keyword>
<organism evidence="5 6">
    <name type="scientific">Clostridium boliviensis</name>
    <dbReference type="NCBI Taxonomy" id="318465"/>
    <lineage>
        <taxon>Bacteria</taxon>
        <taxon>Bacillati</taxon>
        <taxon>Bacillota</taxon>
        <taxon>Clostridia</taxon>
        <taxon>Eubacteriales</taxon>
        <taxon>Clostridiaceae</taxon>
        <taxon>Clostridium</taxon>
    </lineage>
</organism>
<dbReference type="PROSITE" id="PS50968">
    <property type="entry name" value="BIOTINYL_LIPOYL"/>
    <property type="match status" value="1"/>
</dbReference>
<dbReference type="RefSeq" id="WP_318063351.1">
    <property type="nucleotide sequence ID" value="NZ_JAWONS010000102.1"/>
</dbReference>
<dbReference type="PANTHER" id="PTHR45266">
    <property type="entry name" value="OXALOACETATE DECARBOXYLASE ALPHA CHAIN"/>
    <property type="match status" value="1"/>
</dbReference>
<dbReference type="CDD" id="cd06850">
    <property type="entry name" value="biotinyl_domain"/>
    <property type="match status" value="1"/>
</dbReference>
<evidence type="ECO:0000256" key="2">
    <source>
        <dbReference type="ARBA" id="ARBA00023267"/>
    </source>
</evidence>
<keyword evidence="5" id="KW-0436">Ligase</keyword>
<dbReference type="EMBL" id="JAWONS010000102">
    <property type="protein sequence ID" value="MDW2797095.1"/>
    <property type="molecule type" value="Genomic_DNA"/>
</dbReference>
<evidence type="ECO:0000259" key="4">
    <source>
        <dbReference type="PROSITE" id="PS50968"/>
    </source>
</evidence>
<dbReference type="Proteomes" id="UP001276854">
    <property type="component" value="Unassembled WGS sequence"/>
</dbReference>
<keyword evidence="3" id="KW-0276">Fatty acid metabolism</keyword>
<dbReference type="SUPFAM" id="SSF51230">
    <property type="entry name" value="Single hybrid motif"/>
    <property type="match status" value="1"/>
</dbReference>
<reference evidence="5 6" key="1">
    <citation type="submission" date="2023-10" db="EMBL/GenBank/DDBJ databases">
        <title>A novel Glycoside Hydrolase 43-Like Enzyme from Clostrdium boliviensis is an Endo-xylanase, and a Candidate for Xylooligosaccharides Production from Different Xylan Substrates.</title>
        <authorList>
            <person name="Alvarez M.T."/>
            <person name="Rocabado-Villegas L.R."/>
            <person name="Salas-Veizaga D.M."/>
            <person name="Linares-Pasten J.A."/>
            <person name="Gudmundsdottir E.E."/>
            <person name="Hreggvidsson G.O."/>
            <person name="Adlercreutz P."/>
            <person name="Nordberg Karlsson E."/>
        </authorList>
    </citation>
    <scope>NUCLEOTIDE SEQUENCE [LARGE SCALE GENOMIC DNA]</scope>
    <source>
        <strain evidence="5 6">E-1</strain>
    </source>
</reference>
<sequence length="155" mass="17028">MEINDVIRLMQAVSEQGLTSFRLEDGDIKLSIKKEKQMVIAAEGDFVQRSLEIPAYAGQETKTLENGMDPEKAEILATDKVVSSPLVGTFYNASSPDSPPFVKAGDTVKKGQTLGIIEAMKLMNEIECEYDGVVEAVLVGNEDVVEYGQPLFRIR</sequence>
<gene>
    <name evidence="5" type="primary">accB</name>
    <name evidence="5" type="ORF">RZO55_05805</name>
</gene>
<dbReference type="InterPro" id="IPR000089">
    <property type="entry name" value="Biotin_lipoyl"/>
</dbReference>
<keyword evidence="3" id="KW-0444">Lipid biosynthesis</keyword>
<comment type="caution">
    <text evidence="5">The sequence shown here is derived from an EMBL/GenBank/DDBJ whole genome shotgun (WGS) entry which is preliminary data.</text>
</comment>
<dbReference type="NCBIfam" id="TIGR00531">
    <property type="entry name" value="BCCP"/>
    <property type="match status" value="1"/>
</dbReference>
<dbReference type="InterPro" id="IPR001249">
    <property type="entry name" value="AcCoA_biotinCC"/>
</dbReference>
<proteinExistence type="predicted"/>
<dbReference type="PRINTS" id="PR01071">
    <property type="entry name" value="ACOABIOTINCC"/>
</dbReference>
<comment type="function">
    <text evidence="3">This protein is a component of the acetyl coenzyme A carboxylase complex; first, biotin carboxylase catalyzes the carboxylation of the carrier protein and then the transcarboxylase transfers the carboxyl group to form malonyl-CoA.</text>
</comment>
<evidence type="ECO:0000256" key="3">
    <source>
        <dbReference type="RuleBase" id="RU364072"/>
    </source>
</evidence>
<dbReference type="Gene3D" id="2.40.50.100">
    <property type="match status" value="1"/>
</dbReference>
<dbReference type="Pfam" id="PF00364">
    <property type="entry name" value="Biotin_lipoyl"/>
    <property type="match status" value="1"/>
</dbReference>
<accession>A0ABU4GHJ5</accession>
<evidence type="ECO:0000256" key="1">
    <source>
        <dbReference type="ARBA" id="ARBA00017562"/>
    </source>
</evidence>
<dbReference type="PANTHER" id="PTHR45266:SF3">
    <property type="entry name" value="OXALOACETATE DECARBOXYLASE ALPHA CHAIN"/>
    <property type="match status" value="1"/>
</dbReference>
<protein>
    <recommendedName>
        <fullName evidence="1 3">Biotin carboxyl carrier protein of acetyl-CoA carboxylase</fullName>
    </recommendedName>
</protein>
<dbReference type="InterPro" id="IPR011053">
    <property type="entry name" value="Single_hybrid_motif"/>
</dbReference>
<keyword evidence="3" id="KW-0443">Lipid metabolism</keyword>
<name>A0ABU4GHJ5_9CLOT</name>
<comment type="pathway">
    <text evidence="3">Lipid metabolism; fatty acid biosynthesis.</text>
</comment>
<keyword evidence="2 3" id="KW-0092">Biotin</keyword>
<evidence type="ECO:0000313" key="5">
    <source>
        <dbReference type="EMBL" id="MDW2797095.1"/>
    </source>
</evidence>
<keyword evidence="3" id="KW-0275">Fatty acid biosynthesis</keyword>
<evidence type="ECO:0000313" key="6">
    <source>
        <dbReference type="Proteomes" id="UP001276854"/>
    </source>
</evidence>
<dbReference type="InterPro" id="IPR050709">
    <property type="entry name" value="Biotin_Carboxyl_Carrier/Decarb"/>
</dbReference>
<feature type="domain" description="Lipoyl-binding" evidence="4">
    <location>
        <begin position="72"/>
        <end position="155"/>
    </location>
</feature>
<dbReference type="GO" id="GO:0003989">
    <property type="term" value="F:acetyl-CoA carboxylase activity"/>
    <property type="evidence" value="ECO:0007669"/>
    <property type="project" value="UniProtKB-EC"/>
</dbReference>